<proteinExistence type="predicted"/>
<sequence length="148" mass="16769">MTFNENVILMNRVFIIALILLISLSSFTGIERSMNTHLIGYWKTQTVKDERFKNLTFHFSDGKMEIIGATGVIATGTLHQFKEEVAIASDPFIYEQQEKMALIINSTVSGVSLPKVISVRSLSKDKMQVSFLDGKFNRYLTLKKKTTL</sequence>
<organism evidence="1 2">
    <name type="scientific">Pseudochryseolinea flava</name>
    <dbReference type="NCBI Taxonomy" id="2059302"/>
    <lineage>
        <taxon>Bacteria</taxon>
        <taxon>Pseudomonadati</taxon>
        <taxon>Bacteroidota</taxon>
        <taxon>Cytophagia</taxon>
        <taxon>Cytophagales</taxon>
        <taxon>Fulvivirgaceae</taxon>
        <taxon>Pseudochryseolinea</taxon>
    </lineage>
</organism>
<evidence type="ECO:0008006" key="3">
    <source>
        <dbReference type="Google" id="ProtNLM"/>
    </source>
</evidence>
<keyword evidence="2" id="KW-1185">Reference proteome</keyword>
<comment type="caution">
    <text evidence="1">The sequence shown here is derived from an EMBL/GenBank/DDBJ whole genome shotgun (WGS) entry which is preliminary data.</text>
</comment>
<dbReference type="Proteomes" id="UP000251889">
    <property type="component" value="Unassembled WGS sequence"/>
</dbReference>
<dbReference type="AlphaFoldDB" id="A0A364Y020"/>
<gene>
    <name evidence="1" type="ORF">DQQ10_15665</name>
</gene>
<protein>
    <recommendedName>
        <fullName evidence="3">DUF2147 domain-containing protein</fullName>
    </recommendedName>
</protein>
<reference evidence="1 2" key="1">
    <citation type="submission" date="2018-06" db="EMBL/GenBank/DDBJ databases">
        <title>Chryseolinea flavus sp. nov., a member of the phylum Bacteroidetes isolated from soil.</title>
        <authorList>
            <person name="Li Y."/>
            <person name="Wang J."/>
        </authorList>
    </citation>
    <scope>NUCLEOTIDE SEQUENCE [LARGE SCALE GENOMIC DNA]</scope>
    <source>
        <strain evidence="1 2">SDU1-6</strain>
    </source>
</reference>
<dbReference type="EMBL" id="QMFY01000008">
    <property type="protein sequence ID" value="RAV99994.1"/>
    <property type="molecule type" value="Genomic_DNA"/>
</dbReference>
<evidence type="ECO:0000313" key="2">
    <source>
        <dbReference type="Proteomes" id="UP000251889"/>
    </source>
</evidence>
<evidence type="ECO:0000313" key="1">
    <source>
        <dbReference type="EMBL" id="RAV99994.1"/>
    </source>
</evidence>
<accession>A0A364Y020</accession>
<name>A0A364Y020_9BACT</name>